<evidence type="ECO:0000256" key="3">
    <source>
        <dbReference type="ARBA" id="ARBA00022475"/>
    </source>
</evidence>
<dbReference type="SUPFAM" id="SSF82861">
    <property type="entry name" value="Mechanosensitive channel protein MscS (YggB), transmembrane region"/>
    <property type="match status" value="1"/>
</dbReference>
<feature type="transmembrane region" description="Helical" evidence="7">
    <location>
        <begin position="225"/>
        <end position="245"/>
    </location>
</feature>
<keyword evidence="12" id="KW-1185">Reference proteome</keyword>
<dbReference type="PANTHER" id="PTHR30566">
    <property type="entry name" value="YNAI-RELATED MECHANOSENSITIVE ION CHANNEL"/>
    <property type="match status" value="1"/>
</dbReference>
<feature type="transmembrane region" description="Helical" evidence="7">
    <location>
        <begin position="329"/>
        <end position="347"/>
    </location>
</feature>
<feature type="domain" description="Mechanosensitive ion channel MscS C-terminal" evidence="10">
    <location>
        <begin position="427"/>
        <end position="481"/>
    </location>
</feature>
<name>A0ABQ6HH18_9GAMM</name>
<dbReference type="SUPFAM" id="SSF50182">
    <property type="entry name" value="Sm-like ribonucleoproteins"/>
    <property type="match status" value="1"/>
</dbReference>
<dbReference type="SUPFAM" id="SSF82689">
    <property type="entry name" value="Mechanosensitive channel protein MscS (YggB), C-terminal domain"/>
    <property type="match status" value="1"/>
</dbReference>
<feature type="transmembrane region" description="Helical" evidence="7">
    <location>
        <begin position="260"/>
        <end position="279"/>
    </location>
</feature>
<dbReference type="Proteomes" id="UP001157134">
    <property type="component" value="Unassembled WGS sequence"/>
</dbReference>
<evidence type="ECO:0000256" key="5">
    <source>
        <dbReference type="ARBA" id="ARBA00022989"/>
    </source>
</evidence>
<dbReference type="InterPro" id="IPR023408">
    <property type="entry name" value="MscS_beta-dom_sf"/>
</dbReference>
<evidence type="ECO:0000313" key="12">
    <source>
        <dbReference type="Proteomes" id="UP001157134"/>
    </source>
</evidence>
<feature type="transmembrane region" description="Helical" evidence="7">
    <location>
        <begin position="185"/>
        <end position="204"/>
    </location>
</feature>
<evidence type="ECO:0000313" key="11">
    <source>
        <dbReference type="EMBL" id="GLX87401.1"/>
    </source>
</evidence>
<evidence type="ECO:0000256" key="4">
    <source>
        <dbReference type="ARBA" id="ARBA00022692"/>
    </source>
</evidence>
<comment type="similarity">
    <text evidence="2">Belongs to the MscS (TC 1.A.23) family.</text>
</comment>
<feature type="domain" description="Mechanosensitive ion channel MscS" evidence="9">
    <location>
        <begin position="350"/>
        <end position="414"/>
    </location>
</feature>
<dbReference type="EMBL" id="BSSV01000012">
    <property type="protein sequence ID" value="GLX87401.1"/>
    <property type="molecule type" value="Genomic_DNA"/>
</dbReference>
<proteinExistence type="inferred from homology"/>
<evidence type="ECO:0000259" key="10">
    <source>
        <dbReference type="Pfam" id="PF21082"/>
    </source>
</evidence>
<evidence type="ECO:0008006" key="13">
    <source>
        <dbReference type="Google" id="ProtNLM"/>
    </source>
</evidence>
<dbReference type="Pfam" id="PF21082">
    <property type="entry name" value="MS_channel_3rd"/>
    <property type="match status" value="1"/>
</dbReference>
<dbReference type="InterPro" id="IPR049278">
    <property type="entry name" value="MS_channel_C"/>
</dbReference>
<comment type="subcellular location">
    <subcellularLocation>
        <location evidence="1">Cell membrane</location>
        <topology evidence="1">Multi-pass membrane protein</topology>
    </subcellularLocation>
</comment>
<sequence>MRNIFLIFLGLWYPSIVMAQSVLPAPASTPTIVDESTPRKTVQSLLSAVSEASAKNIRAQLDTRESKTLTRQEISRVVDKLGYLLDNHGTLMPVGLISNLPSGADETGLDKQFEKVGNVKVGGQSVAITLQLIEDSSGEKTWLVSQDTIKGLYSISLNLGESTINQILPKPLIETNFRGAPIGQWLSVIVLLVFSGLACRLVTLSIRQLAKFASKRNADSRRSQVLNALSLPLGIIFAIFLFVALERSLGISIIIRQDMSAITVTAFWVAVFLFVWSLIENLSTRGEKLLRSKNQVAGLSIVIFFKATAKAVLLILSVILLLNNLGIDVTTGLAALGIGGIALALGAQKAIENLVGSIIIIIDQPIRVGDFCRIGDMLGTVENIGLRSTRIRTREDTLVSIPNGMLSSERIENYALRRKYLLKAILNLRYETSMDDLENILQILRQNIKNNKYVASDNQRVRFIAFGASSLDVEVLCYVYAGDYDVFLERKENILMSFSGVIEANNSGFAFPSQTLYLSKDK</sequence>
<keyword evidence="8" id="KW-0732">Signal</keyword>
<dbReference type="InterPro" id="IPR011066">
    <property type="entry name" value="MscS_channel_C_sf"/>
</dbReference>
<dbReference type="InterPro" id="IPR010920">
    <property type="entry name" value="LSM_dom_sf"/>
</dbReference>
<dbReference type="Gene3D" id="2.30.30.60">
    <property type="match status" value="1"/>
</dbReference>
<dbReference type="InterPro" id="IPR011014">
    <property type="entry name" value="MscS_channel_TM-2"/>
</dbReference>
<keyword evidence="6 7" id="KW-0472">Membrane</keyword>
<keyword evidence="5 7" id="KW-1133">Transmembrane helix</keyword>
<dbReference type="Gene3D" id="3.30.70.100">
    <property type="match status" value="1"/>
</dbReference>
<reference evidence="11 12" key="1">
    <citation type="submission" date="2023-03" db="EMBL/GenBank/DDBJ databases">
        <title>Thalassotalea loyana LMG 22536T draft genome sequence.</title>
        <authorList>
            <person name="Sawabe T."/>
        </authorList>
    </citation>
    <scope>NUCLEOTIDE SEQUENCE [LARGE SCALE GENOMIC DNA]</scope>
    <source>
        <strain evidence="11 12">LMG 22536</strain>
    </source>
</reference>
<protein>
    <recommendedName>
        <fullName evidence="13">Mechanosensitive ion channel family protein</fullName>
    </recommendedName>
</protein>
<evidence type="ECO:0000256" key="2">
    <source>
        <dbReference type="ARBA" id="ARBA00008017"/>
    </source>
</evidence>
<evidence type="ECO:0000256" key="1">
    <source>
        <dbReference type="ARBA" id="ARBA00004651"/>
    </source>
</evidence>
<feature type="chain" id="PRO_5045867352" description="Mechanosensitive ion channel family protein" evidence="8">
    <location>
        <begin position="20"/>
        <end position="522"/>
    </location>
</feature>
<evidence type="ECO:0000256" key="7">
    <source>
        <dbReference type="SAM" id="Phobius"/>
    </source>
</evidence>
<organism evidence="11 12">
    <name type="scientific">Thalassotalea loyana</name>
    <dbReference type="NCBI Taxonomy" id="280483"/>
    <lineage>
        <taxon>Bacteria</taxon>
        <taxon>Pseudomonadati</taxon>
        <taxon>Pseudomonadota</taxon>
        <taxon>Gammaproteobacteria</taxon>
        <taxon>Alteromonadales</taxon>
        <taxon>Colwelliaceae</taxon>
        <taxon>Thalassotalea</taxon>
    </lineage>
</organism>
<dbReference type="PANTHER" id="PTHR30566:SF5">
    <property type="entry name" value="MECHANOSENSITIVE ION CHANNEL PROTEIN 1, MITOCHONDRIAL-RELATED"/>
    <property type="match status" value="1"/>
</dbReference>
<feature type="signal peptide" evidence="8">
    <location>
        <begin position="1"/>
        <end position="19"/>
    </location>
</feature>
<dbReference type="Pfam" id="PF00924">
    <property type="entry name" value="MS_channel_2nd"/>
    <property type="match status" value="1"/>
</dbReference>
<dbReference type="InterPro" id="IPR006685">
    <property type="entry name" value="MscS_channel_2nd"/>
</dbReference>
<dbReference type="RefSeq" id="WP_284301444.1">
    <property type="nucleotide sequence ID" value="NZ_BSSV01000012.1"/>
</dbReference>
<evidence type="ECO:0000259" key="9">
    <source>
        <dbReference type="Pfam" id="PF00924"/>
    </source>
</evidence>
<keyword evidence="4 7" id="KW-0812">Transmembrane</keyword>
<feature type="transmembrane region" description="Helical" evidence="7">
    <location>
        <begin position="299"/>
        <end position="323"/>
    </location>
</feature>
<keyword evidence="3" id="KW-1003">Cell membrane</keyword>
<evidence type="ECO:0000256" key="8">
    <source>
        <dbReference type="SAM" id="SignalP"/>
    </source>
</evidence>
<accession>A0ABQ6HH18</accession>
<dbReference type="Gene3D" id="1.10.287.1260">
    <property type="match status" value="1"/>
</dbReference>
<gene>
    <name evidence="11" type="ORF">tloyanaT_36540</name>
</gene>
<evidence type="ECO:0000256" key="6">
    <source>
        <dbReference type="ARBA" id="ARBA00023136"/>
    </source>
</evidence>
<comment type="caution">
    <text evidence="11">The sequence shown here is derived from an EMBL/GenBank/DDBJ whole genome shotgun (WGS) entry which is preliminary data.</text>
</comment>